<name>A0A2P2KCT8_RHIMU</name>
<proteinExistence type="predicted"/>
<protein>
    <submittedName>
        <fullName evidence="1">Uncharacterized protein</fullName>
    </submittedName>
</protein>
<dbReference type="EMBL" id="GGEC01023070">
    <property type="protein sequence ID" value="MBX03554.1"/>
    <property type="molecule type" value="Transcribed_RNA"/>
</dbReference>
<organism evidence="1">
    <name type="scientific">Rhizophora mucronata</name>
    <name type="common">Asiatic mangrove</name>
    <dbReference type="NCBI Taxonomy" id="61149"/>
    <lineage>
        <taxon>Eukaryota</taxon>
        <taxon>Viridiplantae</taxon>
        <taxon>Streptophyta</taxon>
        <taxon>Embryophyta</taxon>
        <taxon>Tracheophyta</taxon>
        <taxon>Spermatophyta</taxon>
        <taxon>Magnoliopsida</taxon>
        <taxon>eudicotyledons</taxon>
        <taxon>Gunneridae</taxon>
        <taxon>Pentapetalae</taxon>
        <taxon>rosids</taxon>
        <taxon>fabids</taxon>
        <taxon>Malpighiales</taxon>
        <taxon>Rhizophoraceae</taxon>
        <taxon>Rhizophora</taxon>
    </lineage>
</organism>
<accession>A0A2P2KCT8</accession>
<sequence>MTSPFIRELNITASGEKPSFNNFPRTEKPNFTWFKWQKQFIKMLRLYTSCAIPKHSSRLDKETTLPYCFILTISPNSLLKPTLDGHKGRT</sequence>
<evidence type="ECO:0000313" key="1">
    <source>
        <dbReference type="EMBL" id="MBX03554.1"/>
    </source>
</evidence>
<dbReference type="AlphaFoldDB" id="A0A2P2KCT8"/>
<reference evidence="1" key="1">
    <citation type="submission" date="2018-02" db="EMBL/GenBank/DDBJ databases">
        <title>Rhizophora mucronata_Transcriptome.</title>
        <authorList>
            <person name="Meera S.P."/>
            <person name="Sreeshan A."/>
            <person name="Augustine A."/>
        </authorList>
    </citation>
    <scope>NUCLEOTIDE SEQUENCE</scope>
    <source>
        <tissue evidence="1">Leaf</tissue>
    </source>
</reference>